<evidence type="ECO:0000313" key="9">
    <source>
        <dbReference type="EMBL" id="MBQ0931749.1"/>
    </source>
</evidence>
<keyword evidence="3" id="KW-0813">Transport</keyword>
<protein>
    <submittedName>
        <fullName evidence="9">Sodium:solute symporter family protein</fullName>
    </submittedName>
</protein>
<feature type="transmembrane region" description="Helical" evidence="8">
    <location>
        <begin position="396"/>
        <end position="415"/>
    </location>
</feature>
<feature type="transmembrane region" description="Helical" evidence="8">
    <location>
        <begin position="452"/>
        <end position="472"/>
    </location>
</feature>
<dbReference type="RefSeq" id="WP_210854715.1">
    <property type="nucleotide sequence ID" value="NZ_JAGQDD010000010.1"/>
</dbReference>
<dbReference type="Pfam" id="PF00474">
    <property type="entry name" value="SSF"/>
    <property type="match status" value="1"/>
</dbReference>
<sequence length="491" mass="52540">MNTTLIVFVVLYLLGTLGLGLWAGTRIKNTSDFAIAGRSLPLIMVITTTFATWFGAETVMGIPARFVQGGLGAIVEDPFGAGTCLILVGAFFAAKLYRLNLLTIGDFYRERYGKGVEVFCSLAIILSYLGWVAAQITALGLVFSVLTDGAMSETAGMIVGTLAVLIYVVVGGFLAVAWTDFIQMIVLVVGLSVIAIFSADLAGGADKVLAVATDKDLWKFFPEPSFTEIAMFLGAALTMMLGSIPQQDVFQRVMSAKDAQTARRGAMIGGFAYILFAFVPMFIVMSAVVVLGQQALDLAENDYQRLLPTFVLGQMPLIMQILFFGALLSAIKSTSSATLLAPSTSFVENIVKNLRGPMKDREQLLAMRWTIVIFAALVLAYAIAMKGTPIYDLVSAAYQVTLVGAFVPLVMGLYWQRATTQGAIFSLGAGVGVWIVFFPQVSDFGQAFPGQLAGLIAAFVGMIAGSLAPQWLKNRHVHKQHVEGLPDAPGA</sequence>
<feature type="transmembrane region" description="Helical" evidence="8">
    <location>
        <begin position="265"/>
        <end position="291"/>
    </location>
</feature>
<dbReference type="PANTHER" id="PTHR48086">
    <property type="entry name" value="SODIUM/PROLINE SYMPORTER-RELATED"/>
    <property type="match status" value="1"/>
</dbReference>
<feature type="transmembrane region" description="Helical" evidence="8">
    <location>
        <begin position="365"/>
        <end position="384"/>
    </location>
</feature>
<dbReference type="Gene3D" id="1.20.1730.10">
    <property type="entry name" value="Sodium/glucose cotransporter"/>
    <property type="match status" value="1"/>
</dbReference>
<dbReference type="GO" id="GO:0022857">
    <property type="term" value="F:transmembrane transporter activity"/>
    <property type="evidence" value="ECO:0007669"/>
    <property type="project" value="InterPro"/>
</dbReference>
<keyword evidence="6 8" id="KW-0472">Membrane</keyword>
<feature type="transmembrane region" description="Helical" evidence="8">
    <location>
        <begin position="422"/>
        <end position="440"/>
    </location>
</feature>
<feature type="transmembrane region" description="Helical" evidence="8">
    <location>
        <begin position="185"/>
        <end position="205"/>
    </location>
</feature>
<evidence type="ECO:0000256" key="3">
    <source>
        <dbReference type="ARBA" id="ARBA00022448"/>
    </source>
</evidence>
<dbReference type="CDD" id="cd11474">
    <property type="entry name" value="SLC5sbd_CHT"/>
    <property type="match status" value="1"/>
</dbReference>
<comment type="subcellular location">
    <subcellularLocation>
        <location evidence="1">Membrane</location>
        <topology evidence="1">Multi-pass membrane protein</topology>
    </subcellularLocation>
</comment>
<comment type="similarity">
    <text evidence="2 7">Belongs to the sodium:solute symporter (SSF) (TC 2.A.21) family.</text>
</comment>
<dbReference type="InterPro" id="IPR038377">
    <property type="entry name" value="Na/Glc_symporter_sf"/>
</dbReference>
<accession>A0A940Y808</accession>
<organism evidence="9 10">
    <name type="scientific">Ideonella alba</name>
    <dbReference type="NCBI Taxonomy" id="2824118"/>
    <lineage>
        <taxon>Bacteria</taxon>
        <taxon>Pseudomonadati</taxon>
        <taxon>Pseudomonadota</taxon>
        <taxon>Betaproteobacteria</taxon>
        <taxon>Burkholderiales</taxon>
        <taxon>Sphaerotilaceae</taxon>
        <taxon>Ideonella</taxon>
    </lineage>
</organism>
<dbReference type="InterPro" id="IPR050277">
    <property type="entry name" value="Sodium:Solute_Symporter"/>
</dbReference>
<feature type="transmembrane region" description="Helical" evidence="8">
    <location>
        <begin position="6"/>
        <end position="23"/>
    </location>
</feature>
<keyword evidence="5 8" id="KW-1133">Transmembrane helix</keyword>
<dbReference type="PROSITE" id="PS50283">
    <property type="entry name" value="NA_SOLUT_SYMP_3"/>
    <property type="match status" value="1"/>
</dbReference>
<evidence type="ECO:0000256" key="4">
    <source>
        <dbReference type="ARBA" id="ARBA00022692"/>
    </source>
</evidence>
<reference evidence="9 10" key="1">
    <citation type="submission" date="2021-04" db="EMBL/GenBank/DDBJ databases">
        <title>The genome sequence of Ideonella sp. 3Y2.</title>
        <authorList>
            <person name="Liu Y."/>
        </authorList>
    </citation>
    <scope>NUCLEOTIDE SEQUENCE [LARGE SCALE GENOMIC DNA]</scope>
    <source>
        <strain evidence="9 10">3Y2</strain>
    </source>
</reference>
<name>A0A940Y808_9BURK</name>
<feature type="transmembrane region" description="Helical" evidence="8">
    <location>
        <begin position="118"/>
        <end position="143"/>
    </location>
</feature>
<feature type="transmembrane region" description="Helical" evidence="8">
    <location>
        <begin position="35"/>
        <end position="56"/>
    </location>
</feature>
<comment type="caution">
    <text evidence="9">The sequence shown here is derived from an EMBL/GenBank/DDBJ whole genome shotgun (WGS) entry which is preliminary data.</text>
</comment>
<dbReference type="EMBL" id="JAGQDD010000010">
    <property type="protein sequence ID" value="MBQ0931749.1"/>
    <property type="molecule type" value="Genomic_DNA"/>
</dbReference>
<dbReference type="AlphaFoldDB" id="A0A940Y808"/>
<keyword evidence="4 8" id="KW-0812">Transmembrane</keyword>
<dbReference type="GO" id="GO:0005886">
    <property type="term" value="C:plasma membrane"/>
    <property type="evidence" value="ECO:0007669"/>
    <property type="project" value="TreeGrafter"/>
</dbReference>
<dbReference type="Proteomes" id="UP000676246">
    <property type="component" value="Unassembled WGS sequence"/>
</dbReference>
<proteinExistence type="inferred from homology"/>
<evidence type="ECO:0000256" key="1">
    <source>
        <dbReference type="ARBA" id="ARBA00004141"/>
    </source>
</evidence>
<dbReference type="PANTHER" id="PTHR48086:SF7">
    <property type="entry name" value="SODIUM-SOLUTE SYMPORTER-RELATED"/>
    <property type="match status" value="1"/>
</dbReference>
<evidence type="ECO:0000256" key="2">
    <source>
        <dbReference type="ARBA" id="ARBA00006434"/>
    </source>
</evidence>
<keyword evidence="10" id="KW-1185">Reference proteome</keyword>
<feature type="transmembrane region" description="Helical" evidence="8">
    <location>
        <begin position="79"/>
        <end position="97"/>
    </location>
</feature>
<evidence type="ECO:0000256" key="6">
    <source>
        <dbReference type="ARBA" id="ARBA00023136"/>
    </source>
</evidence>
<evidence type="ECO:0000256" key="7">
    <source>
        <dbReference type="RuleBase" id="RU362091"/>
    </source>
</evidence>
<feature type="transmembrane region" description="Helical" evidence="8">
    <location>
        <begin position="311"/>
        <end position="331"/>
    </location>
</feature>
<evidence type="ECO:0000256" key="5">
    <source>
        <dbReference type="ARBA" id="ARBA00022989"/>
    </source>
</evidence>
<dbReference type="InterPro" id="IPR001734">
    <property type="entry name" value="Na/solute_symporter"/>
</dbReference>
<gene>
    <name evidence="9" type="ORF">KAK03_14780</name>
</gene>
<feature type="transmembrane region" description="Helical" evidence="8">
    <location>
        <begin position="225"/>
        <end position="244"/>
    </location>
</feature>
<evidence type="ECO:0000256" key="8">
    <source>
        <dbReference type="SAM" id="Phobius"/>
    </source>
</evidence>
<feature type="transmembrane region" description="Helical" evidence="8">
    <location>
        <begin position="155"/>
        <end position="178"/>
    </location>
</feature>
<evidence type="ECO:0000313" key="10">
    <source>
        <dbReference type="Proteomes" id="UP000676246"/>
    </source>
</evidence>